<organism evidence="3 4">
    <name type="scientific">Acanthosepion pharaonis</name>
    <name type="common">Pharaoh cuttlefish</name>
    <name type="synonym">Sepia pharaonis</name>
    <dbReference type="NCBI Taxonomy" id="158019"/>
    <lineage>
        <taxon>Eukaryota</taxon>
        <taxon>Metazoa</taxon>
        <taxon>Spiralia</taxon>
        <taxon>Lophotrochozoa</taxon>
        <taxon>Mollusca</taxon>
        <taxon>Cephalopoda</taxon>
        <taxon>Coleoidea</taxon>
        <taxon>Decapodiformes</taxon>
        <taxon>Sepiida</taxon>
        <taxon>Sepiina</taxon>
        <taxon>Sepiidae</taxon>
        <taxon>Acanthosepion</taxon>
    </lineage>
</organism>
<evidence type="ECO:0000313" key="3">
    <source>
        <dbReference type="EMBL" id="CAE1153727.1"/>
    </source>
</evidence>
<feature type="region of interest" description="Disordered" evidence="1">
    <location>
        <begin position="129"/>
        <end position="163"/>
    </location>
</feature>
<accession>A0A812AUD5</accession>
<dbReference type="InterPro" id="IPR025952">
    <property type="entry name" value="R3H-assoc_dom"/>
</dbReference>
<dbReference type="OrthoDB" id="75169at2759"/>
<dbReference type="InterPro" id="IPR036867">
    <property type="entry name" value="R3H_dom_sf"/>
</dbReference>
<dbReference type="Proteomes" id="UP000597762">
    <property type="component" value="Unassembled WGS sequence"/>
</dbReference>
<feature type="region of interest" description="Disordered" evidence="1">
    <location>
        <begin position="28"/>
        <end position="48"/>
    </location>
</feature>
<dbReference type="SUPFAM" id="SSF82708">
    <property type="entry name" value="R3H domain"/>
    <property type="match status" value="1"/>
</dbReference>
<evidence type="ECO:0000313" key="4">
    <source>
        <dbReference type="Proteomes" id="UP000597762"/>
    </source>
</evidence>
<dbReference type="EMBL" id="CAHIKZ030000123">
    <property type="protein sequence ID" value="CAE1153727.1"/>
    <property type="molecule type" value="Genomic_DNA"/>
</dbReference>
<gene>
    <name evidence="3" type="ORF">SPHA_4027</name>
</gene>
<comment type="caution">
    <text evidence="3">The sequence shown here is derived from an EMBL/GenBank/DDBJ whole genome shotgun (WGS) entry which is preliminary data.</text>
</comment>
<dbReference type="Pfam" id="PF01424">
    <property type="entry name" value="R3H"/>
    <property type="match status" value="1"/>
</dbReference>
<dbReference type="InterPro" id="IPR039629">
    <property type="entry name" value="R3HDM4"/>
</dbReference>
<feature type="domain" description="R3H" evidence="2">
    <location>
        <begin position="199"/>
        <end position="262"/>
    </location>
</feature>
<reference evidence="3" key="1">
    <citation type="submission" date="2021-01" db="EMBL/GenBank/DDBJ databases">
        <authorList>
            <person name="Li R."/>
            <person name="Bekaert M."/>
        </authorList>
    </citation>
    <scope>NUCLEOTIDE SEQUENCE</scope>
    <source>
        <strain evidence="3">Farmed</strain>
    </source>
</reference>
<name>A0A812AUD5_ACAPH</name>
<evidence type="ECO:0000259" key="2">
    <source>
        <dbReference type="PROSITE" id="PS51061"/>
    </source>
</evidence>
<dbReference type="GO" id="GO:0003676">
    <property type="term" value="F:nucleic acid binding"/>
    <property type="evidence" value="ECO:0007669"/>
    <property type="project" value="UniProtKB-UniRule"/>
</dbReference>
<protein>
    <recommendedName>
        <fullName evidence="2">R3H domain-containing protein</fullName>
    </recommendedName>
</protein>
<dbReference type="Gene3D" id="3.30.1370.50">
    <property type="entry name" value="R3H-like domain"/>
    <property type="match status" value="1"/>
</dbReference>
<dbReference type="PANTHER" id="PTHR32019">
    <property type="entry name" value="R3H DOMAIN-CONTAINING PROTEIN 4"/>
    <property type="match status" value="1"/>
</dbReference>
<dbReference type="Pfam" id="PF13902">
    <property type="entry name" value="R3H-assoc"/>
    <property type="match status" value="1"/>
</dbReference>
<keyword evidence="4" id="KW-1185">Reference proteome</keyword>
<proteinExistence type="predicted"/>
<dbReference type="PROSITE" id="PS51061">
    <property type="entry name" value="R3H"/>
    <property type="match status" value="1"/>
</dbReference>
<feature type="compositionally biased region" description="Basic and acidic residues" evidence="1">
    <location>
        <begin position="141"/>
        <end position="158"/>
    </location>
</feature>
<dbReference type="AlphaFoldDB" id="A0A812AUD5"/>
<evidence type="ECO:0000256" key="1">
    <source>
        <dbReference type="SAM" id="MobiDB-lite"/>
    </source>
</evidence>
<dbReference type="PANTHER" id="PTHR32019:SF2">
    <property type="entry name" value="R3H DOMAIN-CONTAINING PROTEIN 4"/>
    <property type="match status" value="1"/>
</dbReference>
<sequence>MGIIRDSNREFYDAEQIEDDLIRFEAEDELPEPSQLNKSRGLNKSRSNRKGSLYKSIDDLYIKKKMGANKARRCENLRNLLNLVPKEEWDNLEQHDQLENKVSVFAELLMETEKWEIWNEYINSSEEEQKELLEKSNQNHKTHETEQSPSDSSDKDFDPDSWELIPDMRTTHPAFTAEECYQRLDRRLRSTLKRRHFPQGLLMSIEEELVTFFQEWPTAIYISQLANSFERMLLHAICQYLDLKSKSFDDEGTRRTEVENNKDYFNPPNVLLSQYIQKNR</sequence>
<dbReference type="InterPro" id="IPR001374">
    <property type="entry name" value="R3H_dom"/>
</dbReference>